<evidence type="ECO:0000256" key="3">
    <source>
        <dbReference type="ARBA" id="ARBA00022842"/>
    </source>
</evidence>
<gene>
    <name evidence="4" type="ORF">HELGO_WM12400</name>
</gene>
<evidence type="ECO:0000313" key="4">
    <source>
        <dbReference type="EMBL" id="CAA6807298.1"/>
    </source>
</evidence>
<dbReference type="AlphaFoldDB" id="A0A6S6SWE6"/>
<dbReference type="EMBL" id="CACVAY010000033">
    <property type="protein sequence ID" value="CAA6807298.1"/>
    <property type="molecule type" value="Genomic_DNA"/>
</dbReference>
<dbReference type="SFLD" id="SFLDG01142">
    <property type="entry name" value="C2.B.2:_Mannosyl-3-phosphoglyc"/>
    <property type="match status" value="1"/>
</dbReference>
<dbReference type="InterPro" id="IPR006379">
    <property type="entry name" value="HAD-SF_hydro_IIB"/>
</dbReference>
<dbReference type="SFLD" id="SFLDG01140">
    <property type="entry name" value="C2.B:_Phosphomannomutase_and_P"/>
    <property type="match status" value="1"/>
</dbReference>
<dbReference type="InterPro" id="IPR036412">
    <property type="entry name" value="HAD-like_sf"/>
</dbReference>
<keyword evidence="1" id="KW-0479">Metal-binding</keyword>
<dbReference type="SUPFAM" id="SSF56784">
    <property type="entry name" value="HAD-like"/>
    <property type="match status" value="1"/>
</dbReference>
<proteinExistence type="predicted"/>
<name>A0A6S6SWE6_9GAMM</name>
<evidence type="ECO:0000256" key="1">
    <source>
        <dbReference type="ARBA" id="ARBA00022723"/>
    </source>
</evidence>
<dbReference type="InterPro" id="IPR023214">
    <property type="entry name" value="HAD_sf"/>
</dbReference>
<dbReference type="GO" id="GO:0000287">
    <property type="term" value="F:magnesium ion binding"/>
    <property type="evidence" value="ECO:0007669"/>
    <property type="project" value="TreeGrafter"/>
</dbReference>
<accession>A0A6S6SWE6</accession>
<protein>
    <submittedName>
        <fullName evidence="4">Mannosyl-3-phosphoglycerate phosphatase family</fullName>
    </submittedName>
</protein>
<dbReference type="Gene3D" id="3.30.980.20">
    <property type="entry name" value="Putative mannosyl-3-phosphoglycerate phosphatase, domain 2"/>
    <property type="match status" value="1"/>
</dbReference>
<dbReference type="NCBIfam" id="TIGR01486">
    <property type="entry name" value="HAD-SF-IIB-MPGP"/>
    <property type="match status" value="1"/>
</dbReference>
<dbReference type="InterPro" id="IPR006381">
    <property type="entry name" value="HAD-SF-IIB-MPGP"/>
</dbReference>
<dbReference type="GO" id="GO:0051479">
    <property type="term" value="P:mannosylglycerate biosynthetic process"/>
    <property type="evidence" value="ECO:0007669"/>
    <property type="project" value="InterPro"/>
</dbReference>
<evidence type="ECO:0000256" key="2">
    <source>
        <dbReference type="ARBA" id="ARBA00022801"/>
    </source>
</evidence>
<sequence length="266" mass="29457">MLKNWIVFTDLDGTLLDHDNYSFEAALPAINALKALNIPIFLNSSKTISELTDISQQLDLNTSIIAENGSIIFDPQTQETTNLGVDYAKICALLDTLREEYSLEFAGFHDWDTDALQNLTGLDARSATKAKQRQASEPLLWQDSEDKFTLFSDTLKANHLKIIRGGRFWHVMGEADKVIAMQTLHTRYQKTTTTPITSIALGDSPNDNDMLCAADIGILVKNPNSKGFHPTPKNDQLTPHIISTKEIGPAGWNEAILGLLETSTLK</sequence>
<dbReference type="PANTHER" id="PTHR10000:SF8">
    <property type="entry name" value="HAD SUPERFAMILY HYDROLASE-LIKE, TYPE 3"/>
    <property type="match status" value="1"/>
</dbReference>
<reference evidence="4" key="1">
    <citation type="submission" date="2020-01" db="EMBL/GenBank/DDBJ databases">
        <authorList>
            <person name="Meier V. D."/>
            <person name="Meier V D."/>
        </authorList>
    </citation>
    <scope>NUCLEOTIDE SEQUENCE</scope>
    <source>
        <strain evidence="4">HLG_WM_MAG_07</strain>
    </source>
</reference>
<dbReference type="NCBIfam" id="TIGR01484">
    <property type="entry name" value="HAD-SF-IIB"/>
    <property type="match status" value="1"/>
</dbReference>
<dbReference type="SFLD" id="SFLDS00003">
    <property type="entry name" value="Haloacid_Dehalogenase"/>
    <property type="match status" value="1"/>
</dbReference>
<keyword evidence="2" id="KW-0378">Hydrolase</keyword>
<dbReference type="GO" id="GO:0050531">
    <property type="term" value="F:mannosyl-3-phosphoglycerate phosphatase activity"/>
    <property type="evidence" value="ECO:0007669"/>
    <property type="project" value="InterPro"/>
</dbReference>
<dbReference type="PANTHER" id="PTHR10000">
    <property type="entry name" value="PHOSPHOSERINE PHOSPHATASE"/>
    <property type="match status" value="1"/>
</dbReference>
<dbReference type="Pfam" id="PF08282">
    <property type="entry name" value="Hydrolase_3"/>
    <property type="match status" value="1"/>
</dbReference>
<organism evidence="4">
    <name type="scientific">uncultured Thiotrichaceae bacterium</name>
    <dbReference type="NCBI Taxonomy" id="298394"/>
    <lineage>
        <taxon>Bacteria</taxon>
        <taxon>Pseudomonadati</taxon>
        <taxon>Pseudomonadota</taxon>
        <taxon>Gammaproteobacteria</taxon>
        <taxon>Thiotrichales</taxon>
        <taxon>Thiotrichaceae</taxon>
        <taxon>environmental samples</taxon>
    </lineage>
</organism>
<keyword evidence="3" id="KW-0460">Magnesium</keyword>
<dbReference type="GO" id="GO:0005829">
    <property type="term" value="C:cytosol"/>
    <property type="evidence" value="ECO:0007669"/>
    <property type="project" value="TreeGrafter"/>
</dbReference>
<dbReference type="Gene3D" id="3.40.50.1000">
    <property type="entry name" value="HAD superfamily/HAD-like"/>
    <property type="match status" value="1"/>
</dbReference>